<dbReference type="AlphaFoldDB" id="A0A7S1N546"/>
<dbReference type="EMBL" id="HBGA01020472">
    <property type="protein sequence ID" value="CAD8996850.1"/>
    <property type="molecule type" value="Transcribed_RNA"/>
</dbReference>
<accession>A0A7S1N546</accession>
<name>A0A7S1N546_9EUGL</name>
<organism evidence="2">
    <name type="scientific">Eutreptiella gymnastica</name>
    <dbReference type="NCBI Taxonomy" id="73025"/>
    <lineage>
        <taxon>Eukaryota</taxon>
        <taxon>Discoba</taxon>
        <taxon>Euglenozoa</taxon>
        <taxon>Euglenida</taxon>
        <taxon>Spirocuta</taxon>
        <taxon>Euglenophyceae</taxon>
        <taxon>Eutreptiales</taxon>
        <taxon>Eutreptiaceae</taxon>
        <taxon>Eutreptiella</taxon>
    </lineage>
</organism>
<reference evidence="2" key="1">
    <citation type="submission" date="2021-01" db="EMBL/GenBank/DDBJ databases">
        <authorList>
            <person name="Corre E."/>
            <person name="Pelletier E."/>
            <person name="Niang G."/>
            <person name="Scheremetjew M."/>
            <person name="Finn R."/>
            <person name="Kale V."/>
            <person name="Holt S."/>
            <person name="Cochrane G."/>
            <person name="Meng A."/>
            <person name="Brown T."/>
            <person name="Cohen L."/>
        </authorList>
    </citation>
    <scope>NUCLEOTIDE SEQUENCE</scope>
    <source>
        <strain evidence="2">NIES-381</strain>
    </source>
</reference>
<proteinExistence type="predicted"/>
<feature type="transmembrane region" description="Helical" evidence="1">
    <location>
        <begin position="121"/>
        <end position="142"/>
    </location>
</feature>
<keyword evidence="1" id="KW-0472">Membrane</keyword>
<feature type="transmembrane region" description="Helical" evidence="1">
    <location>
        <begin position="92"/>
        <end position="109"/>
    </location>
</feature>
<evidence type="ECO:0000313" key="2">
    <source>
        <dbReference type="EMBL" id="CAD8996850.1"/>
    </source>
</evidence>
<gene>
    <name evidence="2" type="ORF">EGYM00392_LOCUS7913</name>
</gene>
<sequence length="153" mass="16960">MSLFCLFPISMTISALRYSVAPTLMSNVQQVLPLGVTYLCLFLCHFADSFFPLFAIDSDSQLQLMLIAVDSIRAEGPKGSPWVPSSMPYPHSFCQIVFLFFFVLARLTLPTRGGAASARLLPTFFPVLGLSQFLVSFLLHILPHAHDAHSRLP</sequence>
<protein>
    <submittedName>
        <fullName evidence="2">Uncharacterized protein</fullName>
    </submittedName>
</protein>
<keyword evidence="1" id="KW-0812">Transmembrane</keyword>
<feature type="transmembrane region" description="Helical" evidence="1">
    <location>
        <begin position="35"/>
        <end position="56"/>
    </location>
</feature>
<keyword evidence="1" id="KW-1133">Transmembrane helix</keyword>
<evidence type="ECO:0000256" key="1">
    <source>
        <dbReference type="SAM" id="Phobius"/>
    </source>
</evidence>